<dbReference type="CDD" id="cd23995">
    <property type="entry name" value="Seipin_BSCL2_like"/>
    <property type="match status" value="1"/>
</dbReference>
<dbReference type="GO" id="GO:0006629">
    <property type="term" value="P:lipid metabolic process"/>
    <property type="evidence" value="ECO:0007669"/>
    <property type="project" value="UniProtKB-KW"/>
</dbReference>
<feature type="compositionally biased region" description="Polar residues" evidence="7">
    <location>
        <begin position="367"/>
        <end position="380"/>
    </location>
</feature>
<dbReference type="EMBL" id="MU006089">
    <property type="protein sequence ID" value="KAF2843323.1"/>
    <property type="molecule type" value="Genomic_DNA"/>
</dbReference>
<keyword evidence="3" id="KW-0256">Endoplasmic reticulum</keyword>
<keyword evidence="10" id="KW-1185">Reference proteome</keyword>
<evidence type="ECO:0000256" key="2">
    <source>
        <dbReference type="ARBA" id="ARBA00022692"/>
    </source>
</evidence>
<accession>A0A9P4SIJ6</accession>
<feature type="transmembrane region" description="Helical" evidence="8">
    <location>
        <begin position="42"/>
        <end position="64"/>
    </location>
</feature>
<evidence type="ECO:0000256" key="5">
    <source>
        <dbReference type="ARBA" id="ARBA00023098"/>
    </source>
</evidence>
<comment type="subcellular location">
    <subcellularLocation>
        <location evidence="1">Endoplasmic reticulum membrane</location>
        <topology evidence="1">Multi-pass membrane protein</topology>
    </subcellularLocation>
</comment>
<feature type="compositionally biased region" description="Polar residues" evidence="7">
    <location>
        <begin position="308"/>
        <end position="320"/>
    </location>
</feature>
<feature type="compositionally biased region" description="Basic and acidic residues" evidence="7">
    <location>
        <begin position="279"/>
        <end position="297"/>
    </location>
</feature>
<dbReference type="PANTHER" id="PTHR21212:SF0">
    <property type="entry name" value="SEIPIN"/>
    <property type="match status" value="1"/>
</dbReference>
<evidence type="ECO:0000313" key="9">
    <source>
        <dbReference type="EMBL" id="KAF2843323.1"/>
    </source>
</evidence>
<dbReference type="GO" id="GO:0005789">
    <property type="term" value="C:endoplasmic reticulum membrane"/>
    <property type="evidence" value="ECO:0007669"/>
    <property type="project" value="UniProtKB-SubCell"/>
</dbReference>
<feature type="region of interest" description="Disordered" evidence="7">
    <location>
        <begin position="277"/>
        <end position="398"/>
    </location>
</feature>
<organism evidence="9 10">
    <name type="scientific">Patellaria atrata CBS 101060</name>
    <dbReference type="NCBI Taxonomy" id="1346257"/>
    <lineage>
        <taxon>Eukaryota</taxon>
        <taxon>Fungi</taxon>
        <taxon>Dikarya</taxon>
        <taxon>Ascomycota</taxon>
        <taxon>Pezizomycotina</taxon>
        <taxon>Dothideomycetes</taxon>
        <taxon>Dothideomycetes incertae sedis</taxon>
        <taxon>Patellariales</taxon>
        <taxon>Patellariaceae</taxon>
        <taxon>Patellaria</taxon>
    </lineage>
</organism>
<dbReference type="GO" id="GO:0140042">
    <property type="term" value="P:lipid droplet formation"/>
    <property type="evidence" value="ECO:0007669"/>
    <property type="project" value="UniProtKB-ARBA"/>
</dbReference>
<feature type="compositionally biased region" description="Acidic residues" evidence="7">
    <location>
        <begin position="348"/>
        <end position="358"/>
    </location>
</feature>
<dbReference type="AlphaFoldDB" id="A0A9P4SIJ6"/>
<proteinExistence type="predicted"/>
<evidence type="ECO:0008006" key="11">
    <source>
        <dbReference type="Google" id="ProtNLM"/>
    </source>
</evidence>
<evidence type="ECO:0000256" key="4">
    <source>
        <dbReference type="ARBA" id="ARBA00022989"/>
    </source>
</evidence>
<evidence type="ECO:0000313" key="10">
    <source>
        <dbReference type="Proteomes" id="UP000799429"/>
    </source>
</evidence>
<reference evidence="9" key="1">
    <citation type="journal article" date="2020" name="Stud. Mycol.">
        <title>101 Dothideomycetes genomes: a test case for predicting lifestyles and emergence of pathogens.</title>
        <authorList>
            <person name="Haridas S."/>
            <person name="Albert R."/>
            <person name="Binder M."/>
            <person name="Bloem J."/>
            <person name="Labutti K."/>
            <person name="Salamov A."/>
            <person name="Andreopoulos B."/>
            <person name="Baker S."/>
            <person name="Barry K."/>
            <person name="Bills G."/>
            <person name="Bluhm B."/>
            <person name="Cannon C."/>
            <person name="Castanera R."/>
            <person name="Culley D."/>
            <person name="Daum C."/>
            <person name="Ezra D."/>
            <person name="Gonzalez J."/>
            <person name="Henrissat B."/>
            <person name="Kuo A."/>
            <person name="Liang C."/>
            <person name="Lipzen A."/>
            <person name="Lutzoni F."/>
            <person name="Magnuson J."/>
            <person name="Mondo S."/>
            <person name="Nolan M."/>
            <person name="Ohm R."/>
            <person name="Pangilinan J."/>
            <person name="Park H.-J."/>
            <person name="Ramirez L."/>
            <person name="Alfaro M."/>
            <person name="Sun H."/>
            <person name="Tritt A."/>
            <person name="Yoshinaga Y."/>
            <person name="Zwiers L.-H."/>
            <person name="Turgeon B."/>
            <person name="Goodwin S."/>
            <person name="Spatafora J."/>
            <person name="Crous P."/>
            <person name="Grigoriev I."/>
        </authorList>
    </citation>
    <scope>NUCLEOTIDE SEQUENCE</scope>
    <source>
        <strain evidence="9">CBS 101060</strain>
    </source>
</reference>
<name>A0A9P4SIJ6_9PEZI</name>
<dbReference type="Pfam" id="PF06775">
    <property type="entry name" value="Seipin"/>
    <property type="match status" value="1"/>
</dbReference>
<evidence type="ECO:0000256" key="3">
    <source>
        <dbReference type="ARBA" id="ARBA00022824"/>
    </source>
</evidence>
<evidence type="ECO:0000256" key="1">
    <source>
        <dbReference type="ARBA" id="ARBA00004477"/>
    </source>
</evidence>
<feature type="transmembrane region" description="Helical" evidence="8">
    <location>
        <begin position="243"/>
        <end position="268"/>
    </location>
</feature>
<keyword evidence="5" id="KW-0443">Lipid metabolism</keyword>
<dbReference type="PANTHER" id="PTHR21212">
    <property type="entry name" value="BERNARDINELLI-SEIP CONGENITAL LIPODYSTROPHY 2 HOMOLOG BSCL2 PROTEIN"/>
    <property type="match status" value="1"/>
</dbReference>
<comment type="caution">
    <text evidence="9">The sequence shown here is derived from an EMBL/GenBank/DDBJ whole genome shotgun (WGS) entry which is preliminary data.</text>
</comment>
<dbReference type="OrthoDB" id="3990054at2759"/>
<dbReference type="Proteomes" id="UP000799429">
    <property type="component" value="Unassembled WGS sequence"/>
</dbReference>
<feature type="compositionally biased region" description="Basic residues" evidence="7">
    <location>
        <begin position="387"/>
        <end position="398"/>
    </location>
</feature>
<keyword evidence="2 8" id="KW-0812">Transmembrane</keyword>
<gene>
    <name evidence="9" type="ORF">M501DRAFT_994219</name>
</gene>
<protein>
    <recommendedName>
        <fullName evidence="11">Adipose-regulatory protein-domain-containing protein</fullName>
    </recommendedName>
</protein>
<evidence type="ECO:0000256" key="6">
    <source>
        <dbReference type="ARBA" id="ARBA00023136"/>
    </source>
</evidence>
<keyword evidence="4 8" id="KW-1133">Transmembrane helix</keyword>
<sequence>MSDSEWEDGGDQRLIIRAKDTAFMPFRAAISKPARRTYIGTALFILTGFLLAGIAITAYISFYISYIPTRGFSRPIHLQFIPDHNPYGIVSGISEKLVSGQPYDISVSLTLPRTPLNQQTGNFMLLLQMLGPMAGLGSLMGSDIPGVVVEERRSAILTYRSPLTEYAHKLLHLPWLVLGWQWEAETLKVTMMERVEFARGWRNVPQSARVEIQSLERMQIYNAKLLFTAKLQGLRYFMYKYRIISFIVFTSTFWAVEMSFTLVVWFVLSTFIISGPETTEPKHEGPTDDTTKIKKEGEDADDRIDAISDTSRTFPTSSRQPPLRYSSPNVKEEEEDKGPLDIPQVTVDADDEDEDADFVLDKPGRPTVNSDSGIGTSMESTAGRRDPIRKRRSRGFDI</sequence>
<keyword evidence="6 8" id="KW-0472">Membrane</keyword>
<dbReference type="InterPro" id="IPR009617">
    <property type="entry name" value="Seipin"/>
</dbReference>
<evidence type="ECO:0000256" key="8">
    <source>
        <dbReference type="SAM" id="Phobius"/>
    </source>
</evidence>
<evidence type="ECO:0000256" key="7">
    <source>
        <dbReference type="SAM" id="MobiDB-lite"/>
    </source>
</evidence>